<name>A0A1N6JP43_9BACT</name>
<dbReference type="InterPro" id="IPR050463">
    <property type="entry name" value="Gfo/Idh/MocA_oxidrdct_glycsds"/>
</dbReference>
<dbReference type="InterPro" id="IPR036291">
    <property type="entry name" value="NAD(P)-bd_dom_sf"/>
</dbReference>
<evidence type="ECO:0000259" key="2">
    <source>
        <dbReference type="Pfam" id="PF16490"/>
    </source>
</evidence>
<dbReference type="PROSITE" id="PS51257">
    <property type="entry name" value="PROKAR_LIPOPROTEIN"/>
    <property type="match status" value="1"/>
</dbReference>
<dbReference type="GO" id="GO:0016491">
    <property type="term" value="F:oxidoreductase activity"/>
    <property type="evidence" value="ECO:0007669"/>
    <property type="project" value="UniProtKB-KW"/>
</dbReference>
<dbReference type="SUPFAM" id="SSF51735">
    <property type="entry name" value="NAD(P)-binding Rossmann-fold domains"/>
    <property type="match status" value="1"/>
</dbReference>
<protein>
    <submittedName>
        <fullName evidence="3">Putative oxidoreductase C terminal domain-containing protein</fullName>
    </submittedName>
</protein>
<dbReference type="Gene3D" id="3.40.50.720">
    <property type="entry name" value="NAD(P)-binding Rossmann-like Domain"/>
    <property type="match status" value="1"/>
</dbReference>
<reference evidence="3 4" key="1">
    <citation type="submission" date="2016-11" db="EMBL/GenBank/DDBJ databases">
        <authorList>
            <person name="Jaros S."/>
            <person name="Januszkiewicz K."/>
            <person name="Wedrychowicz H."/>
        </authorList>
    </citation>
    <scope>NUCLEOTIDE SEQUENCE [LARGE SCALE GENOMIC DNA]</scope>
    <source>
        <strain evidence="3 4">DSM 24787</strain>
    </source>
</reference>
<organism evidence="3 4">
    <name type="scientific">Chitinophaga niabensis</name>
    <dbReference type="NCBI Taxonomy" id="536979"/>
    <lineage>
        <taxon>Bacteria</taxon>
        <taxon>Pseudomonadati</taxon>
        <taxon>Bacteroidota</taxon>
        <taxon>Chitinophagia</taxon>
        <taxon>Chitinophagales</taxon>
        <taxon>Chitinophagaceae</taxon>
        <taxon>Chitinophaga</taxon>
    </lineage>
</organism>
<feature type="domain" description="Putative oxidoreductase C-terminal" evidence="2">
    <location>
        <begin position="175"/>
        <end position="451"/>
    </location>
</feature>
<evidence type="ECO:0000313" key="4">
    <source>
        <dbReference type="Proteomes" id="UP000185003"/>
    </source>
</evidence>
<gene>
    <name evidence="3" type="ORF">SAMN04488055_4216</name>
</gene>
<dbReference type="STRING" id="536979.SAMN04488055_4216"/>
<dbReference type="Pfam" id="PF16490">
    <property type="entry name" value="Oxidoreduct_C"/>
    <property type="match status" value="1"/>
</dbReference>
<dbReference type="PANTHER" id="PTHR43818:SF11">
    <property type="entry name" value="BCDNA.GH03377"/>
    <property type="match status" value="1"/>
</dbReference>
<dbReference type="Proteomes" id="UP000185003">
    <property type="component" value="Unassembled WGS sequence"/>
</dbReference>
<dbReference type="Gene3D" id="3.30.360.10">
    <property type="entry name" value="Dihydrodipicolinate Reductase, domain 2"/>
    <property type="match status" value="1"/>
</dbReference>
<accession>A0A1N6JP43</accession>
<dbReference type="OrthoDB" id="9785257at2"/>
<dbReference type="RefSeq" id="WP_074241584.1">
    <property type="nucleotide sequence ID" value="NZ_FSRA01000002.1"/>
</dbReference>
<dbReference type="EMBL" id="FSRA01000002">
    <property type="protein sequence ID" value="SIO45927.1"/>
    <property type="molecule type" value="Genomic_DNA"/>
</dbReference>
<keyword evidence="1" id="KW-0560">Oxidoreductase</keyword>
<evidence type="ECO:0000256" key="1">
    <source>
        <dbReference type="ARBA" id="ARBA00023002"/>
    </source>
</evidence>
<evidence type="ECO:0000313" key="3">
    <source>
        <dbReference type="EMBL" id="SIO45927.1"/>
    </source>
</evidence>
<keyword evidence="4" id="KW-1185">Reference proteome</keyword>
<proteinExistence type="predicted"/>
<dbReference type="SUPFAM" id="SSF55347">
    <property type="entry name" value="Glyceraldehyde-3-phosphate dehydrogenase-like, C-terminal domain"/>
    <property type="match status" value="1"/>
</dbReference>
<sequence>MKYSYILALGLFSVACNQPTAKDKTDMVQLITLDPGHFHAALVQKSMYPGIDSVVNVYAPDGAELNAHLALIDSYNARPENPTRWKEVVYKGPDFLEKMLAEKKGNVVILAGNNKLKTAYINKSIAAGLNVLGDKPMAISEADFQLLEKTFAEADEKKVLLYDIMTERSEITNILQKELAHQPAVFGELEKGSVEKPAIEIESIHHFYKYVSGKILRRPSWFFDPAQQGDAIVDVNTHLVDIVQWMAFDTTIIDYKKDIEVQQAEKWPTPLKQSEFTAITGAETIPDNLKPFVVMDSIINVPANGTIHYAINGVNAKVTALWNYQAPEGGGDSHYALVRGTKANLVIRQGKEENWKPELYIEPLENDEKFAQDLQATIQSLQQKYPGIGVEKKETNWKITIPDNLKTGHEAHFADVMQRYLQFLKDGKVPEWEVRNMIAKYYVTTKGLAIARQQ</sequence>
<dbReference type="AlphaFoldDB" id="A0A1N6JP43"/>
<dbReference type="PANTHER" id="PTHR43818">
    <property type="entry name" value="BCDNA.GH03377"/>
    <property type="match status" value="1"/>
</dbReference>
<dbReference type="InterPro" id="IPR032459">
    <property type="entry name" value="Oxidoreduct_C"/>
</dbReference>